<dbReference type="Pfam" id="PF13411">
    <property type="entry name" value="MerR_1"/>
    <property type="match status" value="1"/>
</dbReference>
<dbReference type="InterPro" id="IPR000551">
    <property type="entry name" value="MerR-type_HTH_dom"/>
</dbReference>
<keyword evidence="3" id="KW-1185">Reference proteome</keyword>
<evidence type="ECO:0000313" key="3">
    <source>
        <dbReference type="Proteomes" id="UP000290624"/>
    </source>
</evidence>
<dbReference type="AlphaFoldDB" id="A0A4V1Q7Q0"/>
<name>A0A4V1Q7Q0_9ACTN</name>
<dbReference type="InterPro" id="IPR009061">
    <property type="entry name" value="DNA-bd_dom_put_sf"/>
</dbReference>
<protein>
    <recommendedName>
        <fullName evidence="1">HTH merR-type domain-containing protein</fullName>
    </recommendedName>
</protein>
<dbReference type="SUPFAM" id="SSF46955">
    <property type="entry name" value="Putative DNA-binding domain"/>
    <property type="match status" value="1"/>
</dbReference>
<reference evidence="2 3" key="1">
    <citation type="submission" date="2018-01" db="EMBL/GenBank/DDBJ databases">
        <title>Lactibacter flavus gen. nov., sp. nov., a novel bacterium of the family Propionibacteriaceae isolated from raw milk and dairy products.</title>
        <authorList>
            <person name="Wenning M."/>
            <person name="Breitenwieser F."/>
            <person name="Huptas C."/>
            <person name="von Neubeck M."/>
            <person name="Busse H.-J."/>
            <person name="Scherer S."/>
        </authorList>
    </citation>
    <scope>NUCLEOTIDE SEQUENCE [LARGE SCALE GENOMIC DNA]</scope>
    <source>
        <strain evidence="2 3">VG341</strain>
    </source>
</reference>
<proteinExistence type="predicted"/>
<dbReference type="EMBL" id="PPCV01000001">
    <property type="protein sequence ID" value="RXW33358.1"/>
    <property type="molecule type" value="Genomic_DNA"/>
</dbReference>
<dbReference type="Gene3D" id="1.10.1660.10">
    <property type="match status" value="1"/>
</dbReference>
<dbReference type="GO" id="GO:0003677">
    <property type="term" value="F:DNA binding"/>
    <property type="evidence" value="ECO:0007669"/>
    <property type="project" value="InterPro"/>
</dbReference>
<comment type="caution">
    <text evidence="2">The sequence shown here is derived from an EMBL/GenBank/DDBJ whole genome shotgun (WGS) entry which is preliminary data.</text>
</comment>
<feature type="domain" description="HTH merR-type" evidence="1">
    <location>
        <begin position="65"/>
        <end position="131"/>
    </location>
</feature>
<sequence>MGDVTESSCVAGVYHGGLQTGADDESSAIVALSVGSDFLECGLRDCGECYYPLMSVKVTQGPEAVPISVLSQRSGVSIATIKYYIREGLIRSNQDPRADDAETVEQLRLIRGLVHVVGLSILQVRQILALVQDPAANPATSMTDVTVVLPLAGARPTERSAKDADLASARAALASAGFDDLPDVPYVTQLLAAISLAEDCGVGMDADHLATYAAAARACAAADFDNLPLDSPGKAAQAAVLGTAIYDPILVGLRRLAHRERAAHLSSTQPQ</sequence>
<accession>A0A4V1Q7Q0</accession>
<evidence type="ECO:0000259" key="1">
    <source>
        <dbReference type="SMART" id="SM00422"/>
    </source>
</evidence>
<organism evidence="2 3">
    <name type="scientific">Propioniciclava flava</name>
    <dbReference type="NCBI Taxonomy" id="2072026"/>
    <lineage>
        <taxon>Bacteria</taxon>
        <taxon>Bacillati</taxon>
        <taxon>Actinomycetota</taxon>
        <taxon>Actinomycetes</taxon>
        <taxon>Propionibacteriales</taxon>
        <taxon>Propionibacteriaceae</taxon>
        <taxon>Propioniciclava</taxon>
    </lineage>
</organism>
<dbReference type="OrthoDB" id="5242095at2"/>
<gene>
    <name evidence="2" type="ORF">C1706_00900</name>
</gene>
<dbReference type="Proteomes" id="UP000290624">
    <property type="component" value="Unassembled WGS sequence"/>
</dbReference>
<evidence type="ECO:0000313" key="2">
    <source>
        <dbReference type="EMBL" id="RXW33358.1"/>
    </source>
</evidence>
<dbReference type="SMART" id="SM00422">
    <property type="entry name" value="HTH_MERR"/>
    <property type="match status" value="1"/>
</dbReference>
<dbReference type="GO" id="GO:0006355">
    <property type="term" value="P:regulation of DNA-templated transcription"/>
    <property type="evidence" value="ECO:0007669"/>
    <property type="project" value="InterPro"/>
</dbReference>